<dbReference type="OrthoDB" id="5405293at2759"/>
<keyword evidence="3" id="KW-1185">Reference proteome</keyword>
<protein>
    <recommendedName>
        <fullName evidence="4">Prefoldin subunit alpha</fullName>
    </recommendedName>
</protein>
<dbReference type="Proteomes" id="UP000276215">
    <property type="component" value="Unassembled WGS sequence"/>
</dbReference>
<organism evidence="2 3">
    <name type="scientific">Choiromyces venosus 120613-1</name>
    <dbReference type="NCBI Taxonomy" id="1336337"/>
    <lineage>
        <taxon>Eukaryota</taxon>
        <taxon>Fungi</taxon>
        <taxon>Dikarya</taxon>
        <taxon>Ascomycota</taxon>
        <taxon>Pezizomycotina</taxon>
        <taxon>Pezizomycetes</taxon>
        <taxon>Pezizales</taxon>
        <taxon>Tuberaceae</taxon>
        <taxon>Choiromyces</taxon>
    </lineage>
</organism>
<evidence type="ECO:0000256" key="1">
    <source>
        <dbReference type="SAM" id="Coils"/>
    </source>
</evidence>
<dbReference type="EMBL" id="ML120513">
    <property type="protein sequence ID" value="RPA90815.1"/>
    <property type="molecule type" value="Genomic_DNA"/>
</dbReference>
<keyword evidence="1" id="KW-0175">Coiled coil</keyword>
<dbReference type="STRING" id="1336337.A0A3N4IY99"/>
<gene>
    <name evidence="2" type="ORF">L873DRAFT_1753158</name>
</gene>
<proteinExistence type="predicted"/>
<sequence length="128" mass="14323">MATIQQNVAELQQNVADLQQHVEELQQGQPDILERIQYLEDEFSRQNKNNIARAINSMVNCRDILLQPFYGVNGQLIVDFPRCGADIARLTGDEINALLVALGLEVLGSLATRKECFKRYIGFAGGMD</sequence>
<evidence type="ECO:0008006" key="4">
    <source>
        <dbReference type="Google" id="ProtNLM"/>
    </source>
</evidence>
<accession>A0A3N4IY99</accession>
<evidence type="ECO:0000313" key="2">
    <source>
        <dbReference type="EMBL" id="RPA90815.1"/>
    </source>
</evidence>
<feature type="coiled-coil region" evidence="1">
    <location>
        <begin position="1"/>
        <end position="28"/>
    </location>
</feature>
<name>A0A3N4IY99_9PEZI</name>
<evidence type="ECO:0000313" key="3">
    <source>
        <dbReference type="Proteomes" id="UP000276215"/>
    </source>
</evidence>
<reference evidence="2 3" key="1">
    <citation type="journal article" date="2018" name="Nat. Ecol. Evol.">
        <title>Pezizomycetes genomes reveal the molecular basis of ectomycorrhizal truffle lifestyle.</title>
        <authorList>
            <person name="Murat C."/>
            <person name="Payen T."/>
            <person name="Noel B."/>
            <person name="Kuo A."/>
            <person name="Morin E."/>
            <person name="Chen J."/>
            <person name="Kohler A."/>
            <person name="Krizsan K."/>
            <person name="Balestrini R."/>
            <person name="Da Silva C."/>
            <person name="Montanini B."/>
            <person name="Hainaut M."/>
            <person name="Levati E."/>
            <person name="Barry K.W."/>
            <person name="Belfiori B."/>
            <person name="Cichocki N."/>
            <person name="Clum A."/>
            <person name="Dockter R.B."/>
            <person name="Fauchery L."/>
            <person name="Guy J."/>
            <person name="Iotti M."/>
            <person name="Le Tacon F."/>
            <person name="Lindquist E.A."/>
            <person name="Lipzen A."/>
            <person name="Malagnac F."/>
            <person name="Mello A."/>
            <person name="Molinier V."/>
            <person name="Miyauchi S."/>
            <person name="Poulain J."/>
            <person name="Riccioni C."/>
            <person name="Rubini A."/>
            <person name="Sitrit Y."/>
            <person name="Splivallo R."/>
            <person name="Traeger S."/>
            <person name="Wang M."/>
            <person name="Zifcakova L."/>
            <person name="Wipf D."/>
            <person name="Zambonelli A."/>
            <person name="Paolocci F."/>
            <person name="Nowrousian M."/>
            <person name="Ottonello S."/>
            <person name="Baldrian P."/>
            <person name="Spatafora J.W."/>
            <person name="Henrissat B."/>
            <person name="Nagy L.G."/>
            <person name="Aury J.M."/>
            <person name="Wincker P."/>
            <person name="Grigoriev I.V."/>
            <person name="Bonfante P."/>
            <person name="Martin F.M."/>
        </authorList>
    </citation>
    <scope>NUCLEOTIDE SEQUENCE [LARGE SCALE GENOMIC DNA]</scope>
    <source>
        <strain evidence="2 3">120613-1</strain>
    </source>
</reference>
<dbReference type="AlphaFoldDB" id="A0A3N4IY99"/>